<evidence type="ECO:0000256" key="1">
    <source>
        <dbReference type="SAM" id="MobiDB-lite"/>
    </source>
</evidence>
<proteinExistence type="predicted"/>
<gene>
    <name evidence="3" type="ORF">IC230_30125</name>
</gene>
<feature type="chain" id="PRO_5037530253" description="YD repeat-containing protein" evidence="2">
    <location>
        <begin position="24"/>
        <end position="285"/>
    </location>
</feature>
<sequence>MKINSSLLSLALLAALASCKPDAFQPDLPANPSGEANQKSDKPTPNDEVISVFKKTKVSWSNTDYQEVDYDASLTPVRYTRQNLYAQSTNQVRKVIHDLIYSDKQLTRVNASNGTYVLYSYEGDQVSRTQEFSPAGKLLTTQTYLYSLDNRLHRIDATQAIGAGAIETSKTFGYDAKGNVTQVIEAIKDGQTGAYRVQWVTRYSDYDASKNVSSLWTLYPLLPTVVLQANNPGAIATYVAGPDGAEKLLQRVSYSYSYDEQGRPVTHTQTGPGGTLRAAYSYFGQ</sequence>
<dbReference type="EMBL" id="JACXAA010000018">
    <property type="protein sequence ID" value="MBD2757172.1"/>
    <property type="molecule type" value="Genomic_DNA"/>
</dbReference>
<accession>A0A927B8K1</accession>
<organism evidence="3 4">
    <name type="scientific">Spirosoma validum</name>
    <dbReference type="NCBI Taxonomy" id="2771355"/>
    <lineage>
        <taxon>Bacteria</taxon>
        <taxon>Pseudomonadati</taxon>
        <taxon>Bacteroidota</taxon>
        <taxon>Cytophagia</taxon>
        <taxon>Cytophagales</taxon>
        <taxon>Cytophagaceae</taxon>
        <taxon>Spirosoma</taxon>
    </lineage>
</organism>
<dbReference type="Proteomes" id="UP000653797">
    <property type="component" value="Unassembled WGS sequence"/>
</dbReference>
<keyword evidence="4" id="KW-1185">Reference proteome</keyword>
<reference evidence="3" key="1">
    <citation type="submission" date="2020-09" db="EMBL/GenBank/DDBJ databases">
        <authorList>
            <person name="Kim M.K."/>
        </authorList>
    </citation>
    <scope>NUCLEOTIDE SEQUENCE</scope>
    <source>
        <strain evidence="3">BT704</strain>
    </source>
</reference>
<evidence type="ECO:0000313" key="3">
    <source>
        <dbReference type="EMBL" id="MBD2757172.1"/>
    </source>
</evidence>
<evidence type="ECO:0000256" key="2">
    <source>
        <dbReference type="SAM" id="SignalP"/>
    </source>
</evidence>
<dbReference type="RefSeq" id="WP_191042796.1">
    <property type="nucleotide sequence ID" value="NZ_JACXAA010000018.1"/>
</dbReference>
<name>A0A927B8K1_9BACT</name>
<comment type="caution">
    <text evidence="3">The sequence shown here is derived from an EMBL/GenBank/DDBJ whole genome shotgun (WGS) entry which is preliminary data.</text>
</comment>
<keyword evidence="2" id="KW-0732">Signal</keyword>
<protein>
    <recommendedName>
        <fullName evidence="5">YD repeat-containing protein</fullName>
    </recommendedName>
</protein>
<feature type="signal peptide" evidence="2">
    <location>
        <begin position="1"/>
        <end position="23"/>
    </location>
</feature>
<evidence type="ECO:0000313" key="4">
    <source>
        <dbReference type="Proteomes" id="UP000653797"/>
    </source>
</evidence>
<dbReference type="PROSITE" id="PS51257">
    <property type="entry name" value="PROKAR_LIPOPROTEIN"/>
    <property type="match status" value="1"/>
</dbReference>
<evidence type="ECO:0008006" key="5">
    <source>
        <dbReference type="Google" id="ProtNLM"/>
    </source>
</evidence>
<feature type="region of interest" description="Disordered" evidence="1">
    <location>
        <begin position="26"/>
        <end position="47"/>
    </location>
</feature>
<dbReference type="AlphaFoldDB" id="A0A927B8K1"/>